<keyword evidence="2" id="KW-0472">Membrane</keyword>
<feature type="domain" description="Toxin VasX N-terminal region" evidence="3">
    <location>
        <begin position="29"/>
        <end position="175"/>
    </location>
</feature>
<feature type="region of interest" description="Disordered" evidence="1">
    <location>
        <begin position="49"/>
        <end position="70"/>
    </location>
</feature>
<dbReference type="NCBIfam" id="NF041559">
    <property type="entry name" value="BTH_I2691_fam"/>
    <property type="match status" value="1"/>
</dbReference>
<protein>
    <submittedName>
        <fullName evidence="4">T6SS effector BTH_I2691 family protein</fullName>
    </submittedName>
</protein>
<gene>
    <name evidence="4" type="ORF">AB4Y39_08090</name>
</gene>
<dbReference type="InterPro" id="IPR046864">
    <property type="entry name" value="VasX_N"/>
</dbReference>
<dbReference type="AlphaFoldDB" id="A0AB39I5C1"/>
<evidence type="ECO:0000256" key="1">
    <source>
        <dbReference type="SAM" id="MobiDB-lite"/>
    </source>
</evidence>
<reference evidence="4" key="1">
    <citation type="submission" date="2024-07" db="EMBL/GenBank/DDBJ databases">
        <title>Identification and characteristics of a novel species of coltsfoot's symbiotic bacteria.</title>
        <authorList>
            <person name="Juszczyk A."/>
            <person name="Jasielczuk I."/>
            <person name="Gurgul A."/>
            <person name="Rogala M."/>
            <person name="Kowalczyk A."/>
            <person name="Szmatola T."/>
            <person name="Kosecka-Strojek M."/>
            <person name="Arent Z."/>
            <person name="Latowski D."/>
        </authorList>
    </citation>
    <scope>NUCLEOTIDE SEQUENCE</scope>
    <source>
        <strain evidence="4">Hg7Tf</strain>
    </source>
</reference>
<dbReference type="InterPro" id="IPR048126">
    <property type="entry name" value="Toxin_VasX"/>
</dbReference>
<feature type="transmembrane region" description="Helical" evidence="2">
    <location>
        <begin position="881"/>
        <end position="903"/>
    </location>
</feature>
<feature type="transmembrane region" description="Helical" evidence="2">
    <location>
        <begin position="909"/>
        <end position="931"/>
    </location>
</feature>
<keyword evidence="2" id="KW-1133">Transmembrane helix</keyword>
<evidence type="ECO:0000313" key="4">
    <source>
        <dbReference type="EMBL" id="XDK38613.1"/>
    </source>
</evidence>
<dbReference type="CDD" id="cd20708">
    <property type="entry name" value="MIX_IV"/>
    <property type="match status" value="1"/>
</dbReference>
<accession>A0AB39I5C1</accession>
<organism evidence="4">
    <name type="scientific">Pseudomonas sp. Hg7Tf</name>
    <dbReference type="NCBI Taxonomy" id="3236988"/>
    <lineage>
        <taxon>Bacteria</taxon>
        <taxon>Pseudomonadati</taxon>
        <taxon>Pseudomonadota</taxon>
        <taxon>Gammaproteobacteria</taxon>
        <taxon>Pseudomonadales</taxon>
        <taxon>Pseudomonadaceae</taxon>
        <taxon>Pseudomonas</taxon>
    </lineage>
</organism>
<dbReference type="RefSeq" id="WP_368491730.1">
    <property type="nucleotide sequence ID" value="NZ_CP162607.1"/>
</dbReference>
<evidence type="ECO:0000259" key="3">
    <source>
        <dbReference type="Pfam" id="PF20249"/>
    </source>
</evidence>
<name>A0AB39I5C1_9PSED</name>
<dbReference type="Pfam" id="PF20249">
    <property type="entry name" value="VasX_N"/>
    <property type="match status" value="1"/>
</dbReference>
<keyword evidence="2" id="KW-0812">Transmembrane</keyword>
<evidence type="ECO:0000256" key="2">
    <source>
        <dbReference type="SAM" id="Phobius"/>
    </source>
</evidence>
<sequence length="1163" mass="128454">MNKPATEAELNQARRNQEFTNAPMGRGQCAFRQAEVAIFPVRYALDESPLSKGSSQGPNPLPAGWSSKQPPLQTRSYTLRQLRDGWLYVWNSVDQTFHEYQVNAEYFTRHRWTDSELNQDTRHNPGESQPYLLYPRRSQLRIAYSPVQWTWRMCELMRSSATEQHQWMRAVDLPAFCASGTVEHGGLITELGNSVADIFVYGANAPTFSSTLLPTTASESDLPSKAAFEEALVRGRVPEQDTALFIALDDPLAMVDDLNMNLTGRLMELSQFESQHQHTMESALAVERLCGFDSDAFIPASIEDPIERQACTDDLYTLLKTVDEVERGKDLVSTDLESVVEMGATSALTAARATFEGRWGQLSGQGDWQAALEEWKAKRLWREDVRFDEVQQYLSQTTTQAQRLRAHGQRSEADLLTWLDRLSPRAEAVYHDTCKADQASELLETANALYTVLGNGQSGQKWLCQQARRPTSLFGLALYNFSPDVAALIKTVSHNFTTYGTLDDQGREGDGSTPALTPSAAGDVTSMATRANEMKAVLDLESVRNSPPYQAMSSAAKQAMSTLIQVANNQARDAWHGLSGMLLPAMKQDTGLTLAATQVLISTEISSATQLLTNPTYLRDYQAWLLQVQTVNNKITGAKRVLLHPAPAHDQRSARISLQTHEEQLKQLFLKRPNQIIAKASGSTRLNAPLGLINSWLVDLGQSEVLAQLKVAGTEDYLVRTKAWMGQNLGNALPALLVGLNVWNVWSSAKKAQNDGHFSADEWRTMGANAAYAANAIAALWVGPAWSRAGGMSTKLGGKTLKVAQAGYFQWLAKAKTSASGSAQAAVANEFATVSKGLILRTVTWAALGAVAAGLEAWQISKDIDSATSVEEQRLLRAKRVVVLGMAGVAGVQTIGAGLGYWFGFAWVMSTPVTIFLAILGIAYLMVSVAANRFKREGLRLWLYRCSWGRGATPASQGKEGHLEQMQMLLETLQRPTVMARALSYGGGKTPRTWLGFWVQIQLPAALAGKELTLQPAIIEKRYFSKDQLYVTGNNFYDRFLEGNWVDPTLLGELPEAPRNNLCPADFTYASQEHHRLWQVWIDSPAASPILELEVKYPAGVLQRTDRRGYMFRLALGSATNEADRVNNAFNNELMEKDGMVLANKNTQLLILRVPPLKSTDES</sequence>
<dbReference type="EMBL" id="CP162607">
    <property type="protein sequence ID" value="XDK38613.1"/>
    <property type="molecule type" value="Genomic_DNA"/>
</dbReference>
<feature type="transmembrane region" description="Helical" evidence="2">
    <location>
        <begin position="838"/>
        <end position="860"/>
    </location>
</feature>
<proteinExistence type="predicted"/>